<evidence type="ECO:0000256" key="7">
    <source>
        <dbReference type="ARBA" id="ARBA00023136"/>
    </source>
</evidence>
<evidence type="ECO:0000313" key="13">
    <source>
        <dbReference type="Proteomes" id="UP000265768"/>
    </source>
</evidence>
<dbReference type="InterPro" id="IPR005894">
    <property type="entry name" value="DrrA"/>
</dbReference>
<dbReference type="RefSeq" id="WP_119925674.1">
    <property type="nucleotide sequence ID" value="NZ_QZEY01000002.1"/>
</dbReference>
<dbReference type="Pfam" id="PF00005">
    <property type="entry name" value="ABC_tran"/>
    <property type="match status" value="1"/>
</dbReference>
<dbReference type="NCBIfam" id="TIGR01188">
    <property type="entry name" value="drrA"/>
    <property type="match status" value="1"/>
</dbReference>
<dbReference type="InterPro" id="IPR017871">
    <property type="entry name" value="ABC_transporter-like_CS"/>
</dbReference>
<evidence type="ECO:0000259" key="11">
    <source>
        <dbReference type="PROSITE" id="PS50893"/>
    </source>
</evidence>
<evidence type="ECO:0000256" key="10">
    <source>
        <dbReference type="SAM" id="MobiDB-lite"/>
    </source>
</evidence>
<dbReference type="Proteomes" id="UP000265768">
    <property type="component" value="Unassembled WGS sequence"/>
</dbReference>
<dbReference type="OrthoDB" id="3452254at2"/>
<dbReference type="Pfam" id="PF13732">
    <property type="entry name" value="DrrA1-3_C"/>
    <property type="match status" value="1"/>
</dbReference>
<evidence type="ECO:0000256" key="9">
    <source>
        <dbReference type="ARBA" id="ARBA00049985"/>
    </source>
</evidence>
<dbReference type="PANTHER" id="PTHR42711">
    <property type="entry name" value="ABC TRANSPORTER ATP-BINDING PROTEIN"/>
    <property type="match status" value="1"/>
</dbReference>
<evidence type="ECO:0000256" key="6">
    <source>
        <dbReference type="ARBA" id="ARBA00022967"/>
    </source>
</evidence>
<keyword evidence="5 12" id="KW-0067">ATP-binding</keyword>
<evidence type="ECO:0000313" key="12">
    <source>
        <dbReference type="EMBL" id="RJL34373.1"/>
    </source>
</evidence>
<feature type="domain" description="ABC transporter" evidence="11">
    <location>
        <begin position="8"/>
        <end position="238"/>
    </location>
</feature>
<dbReference type="InterPro" id="IPR003593">
    <property type="entry name" value="AAA+_ATPase"/>
</dbReference>
<evidence type="ECO:0000256" key="8">
    <source>
        <dbReference type="ARBA" id="ARBA00023251"/>
    </source>
</evidence>
<name>A0A3A4AZ27_9ACTN</name>
<keyword evidence="7" id="KW-0472">Membrane</keyword>
<dbReference type="InterPro" id="IPR050763">
    <property type="entry name" value="ABC_transporter_ATP-binding"/>
</dbReference>
<comment type="caution">
    <text evidence="12">The sequence shown here is derived from an EMBL/GenBank/DDBJ whole genome shotgun (WGS) entry which is preliminary data.</text>
</comment>
<keyword evidence="2" id="KW-0813">Transport</keyword>
<dbReference type="InterPro" id="IPR003439">
    <property type="entry name" value="ABC_transporter-like_ATP-bd"/>
</dbReference>
<feature type="compositionally biased region" description="Gly residues" evidence="10">
    <location>
        <begin position="331"/>
        <end position="344"/>
    </location>
</feature>
<evidence type="ECO:0000256" key="2">
    <source>
        <dbReference type="ARBA" id="ARBA00022448"/>
    </source>
</evidence>
<accession>A0A3A4AZ27</accession>
<dbReference type="PROSITE" id="PS50893">
    <property type="entry name" value="ABC_TRANSPORTER_2"/>
    <property type="match status" value="1"/>
</dbReference>
<dbReference type="SUPFAM" id="SSF52540">
    <property type="entry name" value="P-loop containing nucleoside triphosphate hydrolases"/>
    <property type="match status" value="1"/>
</dbReference>
<gene>
    <name evidence="12" type="ORF">D5H75_08005</name>
</gene>
<keyword evidence="8" id="KW-0046">Antibiotic resistance</keyword>
<sequence length="353" mass="36801">MASTDLAVLTEGLRKRYGDKTALDGCDLAVRAGTVHGVLGPNGAGKTTAVRVLSTLLRPDGGTARVAGLDVVRQAAEVRRVIGLVGQHAAVDEQLSGRQNLEMFGRLYHLGARAARARAGELLERFRLADTGRKPVSQYSGGMRRRLDLAAGLILAPRVLFLDEPTTGLDPRSRNEVWEAVTELRQGGATVLLTTQYLEEADRLADDVSVIDDGKVVARGTPAELKSRVGADRVDVVVRRAADLPAAAAALARVAGAGPDVDPETRTAGAPVRDRITALSELLRTLDAEGVEVEDVELRRPTLDEVFLALTGHAAGKAARGGATGVAGAAPAGGGRTAGRGAPGGSDEKEARV</sequence>
<reference evidence="12 13" key="1">
    <citation type="submission" date="2018-09" db="EMBL/GenBank/DDBJ databases">
        <title>YIM 75507 draft genome.</title>
        <authorList>
            <person name="Tang S."/>
            <person name="Feng Y."/>
        </authorList>
    </citation>
    <scope>NUCLEOTIDE SEQUENCE [LARGE SCALE GENOMIC DNA]</scope>
    <source>
        <strain evidence="12 13">YIM 75507</strain>
    </source>
</reference>
<dbReference type="SMART" id="SM00382">
    <property type="entry name" value="AAA"/>
    <property type="match status" value="1"/>
</dbReference>
<keyword evidence="6" id="KW-1278">Translocase</keyword>
<keyword evidence="4" id="KW-0547">Nucleotide-binding</keyword>
<dbReference type="AlphaFoldDB" id="A0A3A4AZ27"/>
<dbReference type="FunFam" id="3.40.50.300:FF:000589">
    <property type="entry name" value="ABC transporter, ATP-binding subunit"/>
    <property type="match status" value="1"/>
</dbReference>
<proteinExistence type="inferred from homology"/>
<feature type="region of interest" description="Disordered" evidence="10">
    <location>
        <begin position="319"/>
        <end position="353"/>
    </location>
</feature>
<feature type="compositionally biased region" description="Low complexity" evidence="10">
    <location>
        <begin position="319"/>
        <end position="330"/>
    </location>
</feature>
<comment type="subcellular location">
    <subcellularLocation>
        <location evidence="1">Cell membrane</location>
        <topology evidence="1">Peripheral membrane protein</topology>
        <orientation evidence="1">Cytoplasmic side</orientation>
    </subcellularLocation>
</comment>
<dbReference type="GO" id="GO:0016887">
    <property type="term" value="F:ATP hydrolysis activity"/>
    <property type="evidence" value="ECO:0007669"/>
    <property type="project" value="InterPro"/>
</dbReference>
<dbReference type="GO" id="GO:0005524">
    <property type="term" value="F:ATP binding"/>
    <property type="evidence" value="ECO:0007669"/>
    <property type="project" value="UniProtKB-KW"/>
</dbReference>
<dbReference type="PANTHER" id="PTHR42711:SF19">
    <property type="entry name" value="DOXORUBICIN RESISTANCE ATP-BINDING PROTEIN DRRA"/>
    <property type="match status" value="1"/>
</dbReference>
<dbReference type="GO" id="GO:0043215">
    <property type="term" value="P:daunorubicin transport"/>
    <property type="evidence" value="ECO:0007669"/>
    <property type="project" value="InterPro"/>
</dbReference>
<comment type="similarity">
    <text evidence="9">Belongs to the ABC transporter superfamily. Drug exporter-1 (DrugE1) (TC 3.A.1.105) family.</text>
</comment>
<protein>
    <submittedName>
        <fullName evidence="12">ATP-binding cassette domain-containing protein</fullName>
    </submittedName>
</protein>
<keyword evidence="3" id="KW-1003">Cell membrane</keyword>
<dbReference type="GO" id="GO:0046677">
    <property type="term" value="P:response to antibiotic"/>
    <property type="evidence" value="ECO:0007669"/>
    <property type="project" value="UniProtKB-KW"/>
</dbReference>
<dbReference type="Gene3D" id="3.40.50.300">
    <property type="entry name" value="P-loop containing nucleotide triphosphate hydrolases"/>
    <property type="match status" value="1"/>
</dbReference>
<dbReference type="PROSITE" id="PS00211">
    <property type="entry name" value="ABC_TRANSPORTER_1"/>
    <property type="match status" value="1"/>
</dbReference>
<dbReference type="EMBL" id="QZEY01000002">
    <property type="protein sequence ID" value="RJL34373.1"/>
    <property type="molecule type" value="Genomic_DNA"/>
</dbReference>
<dbReference type="InterPro" id="IPR027417">
    <property type="entry name" value="P-loop_NTPase"/>
</dbReference>
<dbReference type="GO" id="GO:0005886">
    <property type="term" value="C:plasma membrane"/>
    <property type="evidence" value="ECO:0007669"/>
    <property type="project" value="UniProtKB-SubCell"/>
</dbReference>
<organism evidence="12 13">
    <name type="scientific">Bailinhaonella thermotolerans</name>
    <dbReference type="NCBI Taxonomy" id="1070861"/>
    <lineage>
        <taxon>Bacteria</taxon>
        <taxon>Bacillati</taxon>
        <taxon>Actinomycetota</taxon>
        <taxon>Actinomycetes</taxon>
        <taxon>Streptosporangiales</taxon>
        <taxon>Streptosporangiaceae</taxon>
        <taxon>Bailinhaonella</taxon>
    </lineage>
</organism>
<evidence type="ECO:0000256" key="3">
    <source>
        <dbReference type="ARBA" id="ARBA00022475"/>
    </source>
</evidence>
<evidence type="ECO:0000256" key="4">
    <source>
        <dbReference type="ARBA" id="ARBA00022741"/>
    </source>
</evidence>
<keyword evidence="13" id="KW-1185">Reference proteome</keyword>
<evidence type="ECO:0000256" key="5">
    <source>
        <dbReference type="ARBA" id="ARBA00022840"/>
    </source>
</evidence>
<evidence type="ECO:0000256" key="1">
    <source>
        <dbReference type="ARBA" id="ARBA00004413"/>
    </source>
</evidence>
<dbReference type="GO" id="GO:1900753">
    <property type="term" value="P:doxorubicin transport"/>
    <property type="evidence" value="ECO:0007669"/>
    <property type="project" value="InterPro"/>
</dbReference>
<dbReference type="InterPro" id="IPR025302">
    <property type="entry name" value="DrrA1/2-like_C"/>
</dbReference>